<dbReference type="GO" id="GO:0016787">
    <property type="term" value="F:hydrolase activity"/>
    <property type="evidence" value="ECO:0007669"/>
    <property type="project" value="UniProtKB-KW"/>
</dbReference>
<protein>
    <submittedName>
        <fullName evidence="2">Phospholipase YtpA</fullName>
        <ecNumber evidence="2">3.1.1.-</ecNumber>
    </submittedName>
</protein>
<accession>A0A1X9MA12</accession>
<name>A0A1X9MA12_9BACI</name>
<dbReference type="PANTHER" id="PTHR11614">
    <property type="entry name" value="PHOSPHOLIPASE-RELATED"/>
    <property type="match status" value="1"/>
</dbReference>
<dbReference type="Gene3D" id="3.40.50.1820">
    <property type="entry name" value="alpha/beta hydrolase"/>
    <property type="match status" value="1"/>
</dbReference>
<dbReference type="EMBL" id="CP020814">
    <property type="protein sequence ID" value="ARK29003.1"/>
    <property type="molecule type" value="Genomic_DNA"/>
</dbReference>
<dbReference type="PRINTS" id="PR00111">
    <property type="entry name" value="ABHYDROLASE"/>
</dbReference>
<dbReference type="AlphaFoldDB" id="A0A1X9MA12"/>
<dbReference type="EC" id="3.1.1.-" evidence="2"/>
<dbReference type="STRING" id="199441.BkAM31D_03515"/>
<evidence type="ECO:0000313" key="3">
    <source>
        <dbReference type="Proteomes" id="UP000193006"/>
    </source>
</evidence>
<sequence length="273" mass="31556">MPSIKVKHEYGYIRAGEYQLFTQCFKPSNQSAMVILLHGYLDHAGSFNRLITFLIENHFEVVCYDLPGHGLSSGERATISSFEDYITSLQVIYDRVVPSLTQRPYFIAHSTGAMIGLEFAKRSVERFAKMALVAPLFRPPLWQLSKIGLLFTRKIMFINSFKRIFQTNSSDQDYLLFTKRDPLQEKRLPLSWLEALNKWLRFNDHHTSEDLSFLMIQGDHDKTIDSKYGLKKVQESYPNSQVIIMGNGHHQLLNEGDVIRNQTFSILLKFLKG</sequence>
<dbReference type="KEGG" id="bkw:BkAM31D_03515"/>
<proteinExistence type="predicted"/>
<keyword evidence="2" id="KW-0378">Hydrolase</keyword>
<dbReference type="InterPro" id="IPR000073">
    <property type="entry name" value="AB_hydrolase_1"/>
</dbReference>
<gene>
    <name evidence="2" type="primary">ytpA_1</name>
    <name evidence="2" type="ORF">BkAM31D_03515</name>
</gene>
<dbReference type="RefSeq" id="WP_066157732.1">
    <property type="nucleotide sequence ID" value="NZ_CP020814.1"/>
</dbReference>
<reference evidence="2 3" key="1">
    <citation type="submission" date="2017-04" db="EMBL/GenBank/DDBJ databases">
        <title>Bacillus krulwichiae AM31D Genome sequencing and assembly.</title>
        <authorList>
            <person name="Krulwich T.A."/>
            <person name="Anastor L."/>
            <person name="Ehrlich R."/>
            <person name="Ehrlich G.D."/>
            <person name="Janto B."/>
        </authorList>
    </citation>
    <scope>NUCLEOTIDE SEQUENCE [LARGE SCALE GENOMIC DNA]</scope>
    <source>
        <strain evidence="2 3">AM31D</strain>
    </source>
</reference>
<organism evidence="2 3">
    <name type="scientific">Halalkalibacter krulwichiae</name>
    <dbReference type="NCBI Taxonomy" id="199441"/>
    <lineage>
        <taxon>Bacteria</taxon>
        <taxon>Bacillati</taxon>
        <taxon>Bacillota</taxon>
        <taxon>Bacilli</taxon>
        <taxon>Bacillales</taxon>
        <taxon>Bacillaceae</taxon>
        <taxon>Halalkalibacter</taxon>
    </lineage>
</organism>
<evidence type="ECO:0000259" key="1">
    <source>
        <dbReference type="Pfam" id="PF12146"/>
    </source>
</evidence>
<dbReference type="InterPro" id="IPR029058">
    <property type="entry name" value="AB_hydrolase_fold"/>
</dbReference>
<dbReference type="Proteomes" id="UP000193006">
    <property type="component" value="Chromosome"/>
</dbReference>
<dbReference type="InterPro" id="IPR022742">
    <property type="entry name" value="Hydrolase_4"/>
</dbReference>
<feature type="domain" description="Serine aminopeptidase S33" evidence="1">
    <location>
        <begin position="30"/>
        <end position="256"/>
    </location>
</feature>
<evidence type="ECO:0000313" key="2">
    <source>
        <dbReference type="EMBL" id="ARK29003.1"/>
    </source>
</evidence>
<dbReference type="Pfam" id="PF12146">
    <property type="entry name" value="Hydrolase_4"/>
    <property type="match status" value="1"/>
</dbReference>
<dbReference type="InterPro" id="IPR051044">
    <property type="entry name" value="MAG_DAG_Lipase"/>
</dbReference>
<keyword evidence="3" id="KW-1185">Reference proteome</keyword>
<dbReference type="SUPFAM" id="SSF53474">
    <property type="entry name" value="alpha/beta-Hydrolases"/>
    <property type="match status" value="1"/>
</dbReference>